<dbReference type="PANTHER" id="PTHR36845">
    <property type="entry name" value="HYDROLASE, PUTATIVE (AFU_ORTHOLOGUE AFUA_7G05090)-RELATED"/>
    <property type="match status" value="1"/>
</dbReference>
<sequence>MTKWSSELQNSINQKVKSISQTIGDRFPHATNADGNYQLEKPQWWTAGFWPGILWQVFQTTHDEQLKEIAIRCEKQLATVLQDPNKVDHDAGFMWMLSSVYQDQLLHDETAKTHALLAANLLAARFNIRGNYLRAWNAWIGREDNTGTVIIDSVMNLPLLYWASEVTNDPRFKHIATAHADTILQHFVRDDGSVHHMVIFNAETGDVVEKLGGQGFAENSSWSRGCAWALYGFALAYKYTHAERFLTASMKVANYFLMHTETTKIALWDFRIPANTAEQKYDYPDSSANAIAACGCLLLADLVTPEEHDFYYQGAERLVTDLVEQASALDDPNCQGLIKHGTGHFPEQKNLDVSLIYGDYFFVEAVNTLNHVQTLHW</sequence>
<dbReference type="InterPro" id="IPR010905">
    <property type="entry name" value="Glyco_hydro_88"/>
</dbReference>
<dbReference type="PANTHER" id="PTHR36845:SF1">
    <property type="entry name" value="HYDROLASE, PUTATIVE (AFU_ORTHOLOGUE AFUA_7G05090)-RELATED"/>
    <property type="match status" value="1"/>
</dbReference>
<dbReference type="Proteomes" id="UP001589691">
    <property type="component" value="Unassembled WGS sequence"/>
</dbReference>
<gene>
    <name evidence="3" type="ORF">ACFFLI_04940</name>
</gene>
<proteinExistence type="inferred from homology"/>
<dbReference type="Pfam" id="PF07470">
    <property type="entry name" value="Glyco_hydro_88"/>
    <property type="match status" value="1"/>
</dbReference>
<evidence type="ECO:0000313" key="3">
    <source>
        <dbReference type="EMBL" id="MFB9769224.1"/>
    </source>
</evidence>
<protein>
    <submittedName>
        <fullName evidence="3">Glycoside hydrolase family 88 protein</fullName>
    </submittedName>
</protein>
<evidence type="ECO:0000256" key="2">
    <source>
        <dbReference type="ARBA" id="ARBA00038358"/>
    </source>
</evidence>
<organism evidence="3 4">
    <name type="scientific">Lactiplantibacillus modestisalitolerans</name>
    <dbReference type="NCBI Taxonomy" id="1457219"/>
    <lineage>
        <taxon>Bacteria</taxon>
        <taxon>Bacillati</taxon>
        <taxon>Bacillota</taxon>
        <taxon>Bacilli</taxon>
        <taxon>Lactobacillales</taxon>
        <taxon>Lactobacillaceae</taxon>
        <taxon>Lactiplantibacillus</taxon>
    </lineage>
</organism>
<reference evidence="3 4" key="1">
    <citation type="submission" date="2024-09" db="EMBL/GenBank/DDBJ databases">
        <authorList>
            <person name="Sun Q."/>
            <person name="Mori K."/>
        </authorList>
    </citation>
    <scope>NUCLEOTIDE SEQUENCE [LARGE SCALE GENOMIC DNA]</scope>
    <source>
        <strain evidence="3 4">TBRC 4576</strain>
    </source>
</reference>
<dbReference type="InterPro" id="IPR052369">
    <property type="entry name" value="UG_Glycosaminoglycan_Hydrolase"/>
</dbReference>
<keyword evidence="4" id="KW-1185">Reference proteome</keyword>
<dbReference type="InterPro" id="IPR012341">
    <property type="entry name" value="6hp_glycosidase-like_sf"/>
</dbReference>
<dbReference type="GO" id="GO:0016787">
    <property type="term" value="F:hydrolase activity"/>
    <property type="evidence" value="ECO:0007669"/>
    <property type="project" value="UniProtKB-KW"/>
</dbReference>
<dbReference type="InterPro" id="IPR008928">
    <property type="entry name" value="6-hairpin_glycosidase_sf"/>
</dbReference>
<comment type="similarity">
    <text evidence="2">Belongs to the glycosyl hydrolase 88 family.</text>
</comment>
<dbReference type="Gene3D" id="1.50.10.10">
    <property type="match status" value="1"/>
</dbReference>
<keyword evidence="1 3" id="KW-0378">Hydrolase</keyword>
<accession>A0ABV5WST9</accession>
<dbReference type="SUPFAM" id="SSF48208">
    <property type="entry name" value="Six-hairpin glycosidases"/>
    <property type="match status" value="1"/>
</dbReference>
<comment type="caution">
    <text evidence="3">The sequence shown here is derived from an EMBL/GenBank/DDBJ whole genome shotgun (WGS) entry which is preliminary data.</text>
</comment>
<name>A0ABV5WST9_9LACO</name>
<dbReference type="EMBL" id="JBHLZY010000010">
    <property type="protein sequence ID" value="MFB9769224.1"/>
    <property type="molecule type" value="Genomic_DNA"/>
</dbReference>
<evidence type="ECO:0000313" key="4">
    <source>
        <dbReference type="Proteomes" id="UP001589691"/>
    </source>
</evidence>
<evidence type="ECO:0000256" key="1">
    <source>
        <dbReference type="ARBA" id="ARBA00022801"/>
    </source>
</evidence>
<dbReference type="RefSeq" id="WP_137642557.1">
    <property type="nucleotide sequence ID" value="NZ_BJEA01000009.1"/>
</dbReference>